<dbReference type="Proteomes" id="UP000192674">
    <property type="component" value="Unassembled WGS sequence"/>
</dbReference>
<feature type="region of interest" description="Disordered" evidence="1">
    <location>
        <begin position="109"/>
        <end position="133"/>
    </location>
</feature>
<keyword evidence="5" id="KW-1185">Reference proteome</keyword>
<dbReference type="PANTHER" id="PTHR46623">
    <property type="entry name" value="CARBOXYMETHYLENEBUTENOLIDASE-RELATED"/>
    <property type="match status" value="1"/>
</dbReference>
<feature type="domain" description="Dienelactone hydrolase" evidence="3">
    <location>
        <begin position="151"/>
        <end position="350"/>
    </location>
</feature>
<feature type="transmembrane region" description="Helical" evidence="2">
    <location>
        <begin position="87"/>
        <end position="111"/>
    </location>
</feature>
<evidence type="ECO:0000256" key="2">
    <source>
        <dbReference type="SAM" id="Phobius"/>
    </source>
</evidence>
<proteinExistence type="predicted"/>
<dbReference type="InterPro" id="IPR029058">
    <property type="entry name" value="AB_hydrolase_fold"/>
</dbReference>
<evidence type="ECO:0000256" key="1">
    <source>
        <dbReference type="SAM" id="MobiDB-lite"/>
    </source>
</evidence>
<dbReference type="SUPFAM" id="SSF53474">
    <property type="entry name" value="alpha/beta-Hydrolases"/>
    <property type="match status" value="1"/>
</dbReference>
<name>A0A1W2FN05_KIBAR</name>
<dbReference type="EMBL" id="FWXV01000008">
    <property type="protein sequence ID" value="SMD23016.1"/>
    <property type="molecule type" value="Genomic_DNA"/>
</dbReference>
<sequence>MLNVRANVRVLSTCEHPASVDSKQTAKTRVCLSMLVREPWGSQPLPAPLSQGLLGVTMTEIQRYLAEEVAEDLADGIINRREAIRRLGLLGVTGAAASGLLATFASGTAAAEPQSSGNRSASETNWAPVPRESITFTGPRVPLMAAWAAAEKPRGGVLVIHENRGLNEHIRTVAGRFAASGYSALALDLLSDEGGTGAFPGEAEVAAALSRIPPERFVADMKAGLTELKRRVRGKKLCAVGYCFGGNMVWRLLTSNEPRLAAGAAYYGPFPEGGSFEGSRAAVLGVYGGLDARVNATRPAAKAALEAARLKYELLTFTEADHAFFNDTGARFNAHGATEAWRRTLNWFDAADKRRSD</sequence>
<organism evidence="4 5">
    <name type="scientific">Kibdelosporangium aridum</name>
    <dbReference type="NCBI Taxonomy" id="2030"/>
    <lineage>
        <taxon>Bacteria</taxon>
        <taxon>Bacillati</taxon>
        <taxon>Actinomycetota</taxon>
        <taxon>Actinomycetes</taxon>
        <taxon>Pseudonocardiales</taxon>
        <taxon>Pseudonocardiaceae</taxon>
        <taxon>Kibdelosporangium</taxon>
    </lineage>
</organism>
<dbReference type="InterPro" id="IPR051049">
    <property type="entry name" value="Dienelactone_hydrolase-like"/>
</dbReference>
<dbReference type="Pfam" id="PF01738">
    <property type="entry name" value="DLH"/>
    <property type="match status" value="1"/>
</dbReference>
<gene>
    <name evidence="4" type="ORF">SAMN05661093_07797</name>
</gene>
<dbReference type="PANTHER" id="PTHR46623:SF6">
    <property type="entry name" value="ALPHA_BETA-HYDROLASES SUPERFAMILY PROTEIN"/>
    <property type="match status" value="1"/>
</dbReference>
<protein>
    <submittedName>
        <fullName evidence="4">Carboxymethylenebutenolidase</fullName>
    </submittedName>
</protein>
<keyword evidence="2" id="KW-0812">Transmembrane</keyword>
<dbReference type="InterPro" id="IPR002925">
    <property type="entry name" value="Dienelactn_hydro"/>
</dbReference>
<dbReference type="GO" id="GO:0016787">
    <property type="term" value="F:hydrolase activity"/>
    <property type="evidence" value="ECO:0007669"/>
    <property type="project" value="InterPro"/>
</dbReference>
<evidence type="ECO:0000313" key="5">
    <source>
        <dbReference type="Proteomes" id="UP000192674"/>
    </source>
</evidence>
<dbReference type="Gene3D" id="3.40.50.1820">
    <property type="entry name" value="alpha/beta hydrolase"/>
    <property type="match status" value="1"/>
</dbReference>
<keyword evidence="2" id="KW-0472">Membrane</keyword>
<feature type="compositionally biased region" description="Polar residues" evidence="1">
    <location>
        <begin position="113"/>
        <end position="125"/>
    </location>
</feature>
<reference evidence="4 5" key="1">
    <citation type="submission" date="2017-04" db="EMBL/GenBank/DDBJ databases">
        <authorList>
            <person name="Afonso C.L."/>
            <person name="Miller P.J."/>
            <person name="Scott M.A."/>
            <person name="Spackman E."/>
            <person name="Goraichik I."/>
            <person name="Dimitrov K.M."/>
            <person name="Suarez D.L."/>
            <person name="Swayne D.E."/>
        </authorList>
    </citation>
    <scope>NUCLEOTIDE SEQUENCE [LARGE SCALE GENOMIC DNA]</scope>
    <source>
        <strain evidence="4 5">DSM 43828</strain>
    </source>
</reference>
<evidence type="ECO:0000259" key="3">
    <source>
        <dbReference type="Pfam" id="PF01738"/>
    </source>
</evidence>
<keyword evidence="2" id="KW-1133">Transmembrane helix</keyword>
<accession>A0A1W2FN05</accession>
<dbReference type="AlphaFoldDB" id="A0A1W2FN05"/>
<evidence type="ECO:0000313" key="4">
    <source>
        <dbReference type="EMBL" id="SMD23016.1"/>
    </source>
</evidence>